<comment type="caution">
    <text evidence="2">The sequence shown here is derived from an EMBL/GenBank/DDBJ whole genome shotgun (WGS) entry which is preliminary data.</text>
</comment>
<proteinExistence type="predicted"/>
<dbReference type="Pfam" id="PF01966">
    <property type="entry name" value="HD"/>
    <property type="match status" value="1"/>
</dbReference>
<dbReference type="InterPro" id="IPR006674">
    <property type="entry name" value="HD_domain"/>
</dbReference>
<sequence length="252" mass="27983">MRSGFMAASLSGVLALELTPIPSRPGGEKLARDTIAHMAQRKTSTPAPRAWQRMLSGRRLDLLDPSPFDIEIEDIAQGLARVARWNGQTVGQHAFSVAEHSLIVERLCGQMEPAWPAKWRMAALLHDAPEYVIGDMISPFKSALGFDYQAFEAKLERAVHTRFGLPAHLPKYVKTTIKKADRLCAFFEAVQLAGFSVEEAREFFGKPPLGLRVDIPVRPTEAVQGDYVTRFETLLIAMDEEDRPAGRKAGRS</sequence>
<organism evidence="2 3">
    <name type="scientific">Glycocaulis albus</name>
    <dbReference type="NCBI Taxonomy" id="1382801"/>
    <lineage>
        <taxon>Bacteria</taxon>
        <taxon>Pseudomonadati</taxon>
        <taxon>Pseudomonadota</taxon>
        <taxon>Alphaproteobacteria</taxon>
        <taxon>Maricaulales</taxon>
        <taxon>Maricaulaceae</taxon>
        <taxon>Glycocaulis</taxon>
    </lineage>
</organism>
<reference evidence="3" key="1">
    <citation type="journal article" date="2019" name="Int. J. Syst. Evol. Microbiol.">
        <title>The Global Catalogue of Microorganisms (GCM) 10K type strain sequencing project: providing services to taxonomists for standard genome sequencing and annotation.</title>
        <authorList>
            <consortium name="The Broad Institute Genomics Platform"/>
            <consortium name="The Broad Institute Genome Sequencing Center for Infectious Disease"/>
            <person name="Wu L."/>
            <person name="Ma J."/>
        </authorList>
    </citation>
    <scope>NUCLEOTIDE SEQUENCE [LARGE SCALE GENOMIC DNA]</scope>
    <source>
        <strain evidence="3">CGMCC 1.12766</strain>
    </source>
</reference>
<evidence type="ECO:0000313" key="3">
    <source>
        <dbReference type="Proteomes" id="UP000648722"/>
    </source>
</evidence>
<accession>A0ABQ1XSN2</accession>
<dbReference type="SUPFAM" id="SSF109604">
    <property type="entry name" value="HD-domain/PDEase-like"/>
    <property type="match status" value="1"/>
</dbReference>
<name>A0ABQ1XSN2_9PROT</name>
<keyword evidence="3" id="KW-1185">Reference proteome</keyword>
<dbReference type="EMBL" id="BMFS01000007">
    <property type="protein sequence ID" value="GGH01811.1"/>
    <property type="molecule type" value="Genomic_DNA"/>
</dbReference>
<evidence type="ECO:0000313" key="2">
    <source>
        <dbReference type="EMBL" id="GGH01811.1"/>
    </source>
</evidence>
<dbReference type="Proteomes" id="UP000648722">
    <property type="component" value="Unassembled WGS sequence"/>
</dbReference>
<dbReference type="Gene3D" id="1.10.3210.10">
    <property type="entry name" value="Hypothetical protein af1432"/>
    <property type="match status" value="1"/>
</dbReference>
<evidence type="ECO:0000259" key="1">
    <source>
        <dbReference type="Pfam" id="PF01966"/>
    </source>
</evidence>
<protein>
    <submittedName>
        <fullName evidence="2">Phosphohydrolase</fullName>
    </submittedName>
</protein>
<feature type="domain" description="HD" evidence="1">
    <location>
        <begin position="97"/>
        <end position="135"/>
    </location>
</feature>
<gene>
    <name evidence="2" type="ORF">GCM10007420_17450</name>
</gene>